<comment type="caution">
    <text evidence="3">The sequence shown here is derived from an EMBL/GenBank/DDBJ whole genome shotgun (WGS) entry which is preliminary data.</text>
</comment>
<feature type="non-terminal residue" evidence="3">
    <location>
        <position position="1"/>
    </location>
</feature>
<organism evidence="3 4">
    <name type="scientific">Acinetobacter gerneri DSM 14967 = CIP 107464 = MTCC 9824</name>
    <dbReference type="NCBI Taxonomy" id="1120926"/>
    <lineage>
        <taxon>Bacteria</taxon>
        <taxon>Pseudomonadati</taxon>
        <taxon>Pseudomonadota</taxon>
        <taxon>Gammaproteobacteria</taxon>
        <taxon>Moraxellales</taxon>
        <taxon>Moraxellaceae</taxon>
        <taxon>Acinetobacter</taxon>
    </lineage>
</organism>
<feature type="region of interest" description="Disordered" evidence="1">
    <location>
        <begin position="1"/>
        <end position="20"/>
    </location>
</feature>
<dbReference type="GO" id="GO:0016714">
    <property type="term" value="F:oxidoreductase activity, acting on paired donors, with incorporation or reduction of molecular oxygen, reduced pteridine as one donor, and incorporation of one atom of oxygen"/>
    <property type="evidence" value="ECO:0007669"/>
    <property type="project" value="InterPro"/>
</dbReference>
<dbReference type="AlphaFoldDB" id="N8ZVE2"/>
<keyword evidence="4" id="KW-1185">Reference proteome</keyword>
<evidence type="ECO:0000313" key="4">
    <source>
        <dbReference type="Proteomes" id="UP000013117"/>
    </source>
</evidence>
<sequence length="33" mass="3259">KGEGLSVKGEGLSVKGGGIVGEKGELQISPFNS</sequence>
<dbReference type="Proteomes" id="UP000013117">
    <property type="component" value="Unassembled WGS sequence"/>
</dbReference>
<accession>N8ZVE2</accession>
<dbReference type="EMBL" id="APPN01000030">
    <property type="protein sequence ID" value="ENV35455.1"/>
    <property type="molecule type" value="Genomic_DNA"/>
</dbReference>
<dbReference type="InterPro" id="IPR019774">
    <property type="entry name" value="Aromatic-AA_hydroxylase_C"/>
</dbReference>
<dbReference type="PROSITE" id="PS51410">
    <property type="entry name" value="BH4_AAA_HYDROXYL_2"/>
    <property type="match status" value="1"/>
</dbReference>
<feature type="domain" description="Biopterin-dependent aromatic amino acid hydroxylase family profile" evidence="2">
    <location>
        <begin position="1"/>
        <end position="33"/>
    </location>
</feature>
<protein>
    <recommendedName>
        <fullName evidence="2">Biopterin-dependent aromatic amino acid hydroxylase family profile domain-containing protein</fullName>
    </recommendedName>
</protein>
<proteinExistence type="predicted"/>
<reference evidence="3 4" key="1">
    <citation type="submission" date="2013-02" db="EMBL/GenBank/DDBJ databases">
        <title>The Genome Sequence of Acinetobacter gerneri CIP 107464.</title>
        <authorList>
            <consortium name="The Broad Institute Genome Sequencing Platform"/>
            <consortium name="The Broad Institute Genome Sequencing Center for Infectious Disease"/>
            <person name="Cerqueira G."/>
            <person name="Feldgarden M."/>
            <person name="Courvalin P."/>
            <person name="Perichon B."/>
            <person name="Grillot-Courvalin C."/>
            <person name="Clermont D."/>
            <person name="Rocha E."/>
            <person name="Yoon E.-J."/>
            <person name="Nemec A."/>
            <person name="Walker B."/>
            <person name="Young S.K."/>
            <person name="Zeng Q."/>
            <person name="Gargeya S."/>
            <person name="Fitzgerald M."/>
            <person name="Haas B."/>
            <person name="Abouelleil A."/>
            <person name="Alvarado L."/>
            <person name="Arachchi H.M."/>
            <person name="Berlin A.M."/>
            <person name="Chapman S.B."/>
            <person name="Dewar J."/>
            <person name="Goldberg J."/>
            <person name="Griggs A."/>
            <person name="Gujja S."/>
            <person name="Hansen M."/>
            <person name="Howarth C."/>
            <person name="Imamovic A."/>
            <person name="Larimer J."/>
            <person name="McCowan C."/>
            <person name="Murphy C."/>
            <person name="Neiman D."/>
            <person name="Pearson M."/>
            <person name="Priest M."/>
            <person name="Roberts A."/>
            <person name="Saif S."/>
            <person name="Shea T."/>
            <person name="Sisk P."/>
            <person name="Sykes S."/>
            <person name="Wortman J."/>
            <person name="Nusbaum C."/>
            <person name="Birren B."/>
        </authorList>
    </citation>
    <scope>NUCLEOTIDE SEQUENCE [LARGE SCALE GENOMIC DNA]</scope>
    <source>
        <strain evidence="3 4">CIP 107464</strain>
    </source>
</reference>
<evidence type="ECO:0000313" key="3">
    <source>
        <dbReference type="EMBL" id="ENV35455.1"/>
    </source>
</evidence>
<gene>
    <name evidence="3" type="ORF">F960_00319</name>
</gene>
<dbReference type="HOGENOM" id="CLU_3385919_0_0_6"/>
<name>N8ZVE2_9GAMM</name>
<evidence type="ECO:0000256" key="1">
    <source>
        <dbReference type="SAM" id="MobiDB-lite"/>
    </source>
</evidence>
<evidence type="ECO:0000259" key="2">
    <source>
        <dbReference type="PROSITE" id="PS51410"/>
    </source>
</evidence>